<dbReference type="PROSITE" id="PS51273">
    <property type="entry name" value="GATASE_TYPE_1"/>
    <property type="match status" value="1"/>
</dbReference>
<feature type="binding site" evidence="7">
    <location>
        <begin position="46"/>
        <end position="48"/>
    </location>
    <ligand>
        <name>L-glutamine</name>
        <dbReference type="ChEBI" id="CHEBI:58359"/>
    </ligand>
</feature>
<evidence type="ECO:0000256" key="6">
    <source>
        <dbReference type="ARBA" id="ARBA00049534"/>
    </source>
</evidence>
<dbReference type="CDD" id="cd01749">
    <property type="entry name" value="GATase1_PB"/>
    <property type="match status" value="1"/>
</dbReference>
<dbReference type="PIRSF" id="PIRSF005639">
    <property type="entry name" value="Glut_amidoT_SNO"/>
    <property type="match status" value="1"/>
</dbReference>
<sequence length="194" mass="21238">MTVGVLALQGAFIEHEDILRRLGAQVKEIRQLKDLDDIDGLVLPGGESTVQGQLLEKLGLLEPLRQLIQAGLPTLATCAGLILLADDLANDSHRYLGTLPVTVKRNAYGRQLGSFATQSQVGPLSDYPAVFIRAPYIADYGPAVEVLSQVDGKVVGVEYENQIGLAFHPELTQDYRIHQYFLQKVEAFKQAAIK</sequence>
<evidence type="ECO:0000256" key="4">
    <source>
        <dbReference type="ARBA" id="ARBA00022962"/>
    </source>
</evidence>
<dbReference type="EC" id="4.3.3.6" evidence="7"/>
<dbReference type="GO" id="GO:0036381">
    <property type="term" value="F:pyridoxal 5'-phosphate synthase (glutamine hydrolysing) activity"/>
    <property type="evidence" value="ECO:0007669"/>
    <property type="project" value="UniProtKB-EC"/>
</dbReference>
<dbReference type="RefSeq" id="WP_060785037.1">
    <property type="nucleotide sequence ID" value="NZ_CAJHLF010000005.1"/>
</dbReference>
<comment type="catalytic activity">
    <reaction evidence="6 7">
        <text>L-glutamine + H2O = L-glutamate + NH4(+)</text>
        <dbReference type="Rhea" id="RHEA:15889"/>
        <dbReference type="ChEBI" id="CHEBI:15377"/>
        <dbReference type="ChEBI" id="CHEBI:28938"/>
        <dbReference type="ChEBI" id="CHEBI:29985"/>
        <dbReference type="ChEBI" id="CHEBI:58359"/>
        <dbReference type="EC" id="3.5.1.2"/>
    </reaction>
</comment>
<dbReference type="InterPro" id="IPR029062">
    <property type="entry name" value="Class_I_gatase-like"/>
</dbReference>
<keyword evidence="9" id="KW-1185">Reference proteome</keyword>
<feature type="binding site" evidence="7">
    <location>
        <begin position="132"/>
        <end position="133"/>
    </location>
    <ligand>
        <name>L-glutamine</name>
        <dbReference type="ChEBI" id="CHEBI:58359"/>
    </ligand>
</feature>
<dbReference type="PROSITE" id="PS51130">
    <property type="entry name" value="PDXT_SNO_2"/>
    <property type="match status" value="1"/>
</dbReference>
<dbReference type="PANTHER" id="PTHR31559:SF0">
    <property type="entry name" value="PYRIDOXAL 5'-PHOSPHATE SYNTHASE SUBUNIT SNO1-RELATED"/>
    <property type="match status" value="1"/>
</dbReference>
<feature type="active site" description="Charge relay system" evidence="7">
    <location>
        <position position="168"/>
    </location>
</feature>
<dbReference type="NCBIfam" id="TIGR03800">
    <property type="entry name" value="PLP_synth_Pdx2"/>
    <property type="match status" value="1"/>
</dbReference>
<dbReference type="Proteomes" id="UP001069145">
    <property type="component" value="Unassembled WGS sequence"/>
</dbReference>
<evidence type="ECO:0000313" key="8">
    <source>
        <dbReference type="EMBL" id="MCY3054036.1"/>
    </source>
</evidence>
<feature type="binding site" evidence="7">
    <location>
        <position position="105"/>
    </location>
    <ligand>
        <name>L-glutamine</name>
        <dbReference type="ChEBI" id="CHEBI:58359"/>
    </ligand>
</feature>
<dbReference type="Pfam" id="PF01174">
    <property type="entry name" value="SNO"/>
    <property type="match status" value="1"/>
</dbReference>
<evidence type="ECO:0000256" key="2">
    <source>
        <dbReference type="ARBA" id="ARBA00022801"/>
    </source>
</evidence>
<dbReference type="InterPro" id="IPR021196">
    <property type="entry name" value="PdxT/SNO_CS"/>
</dbReference>
<evidence type="ECO:0000256" key="5">
    <source>
        <dbReference type="ARBA" id="ARBA00023239"/>
    </source>
</evidence>
<dbReference type="InterPro" id="IPR002161">
    <property type="entry name" value="PdxT/SNO"/>
</dbReference>
<dbReference type="SUPFAM" id="SSF52317">
    <property type="entry name" value="Class I glutamine amidotransferase-like"/>
    <property type="match status" value="1"/>
</dbReference>
<dbReference type="EC" id="3.5.1.2" evidence="7"/>
<keyword evidence="4 7" id="KW-0315">Glutamine amidotransferase</keyword>
<name>A0ABT4C6H4_9LACT</name>
<comment type="pathway">
    <text evidence="7">Cofactor biosynthesis; pyridoxal 5'-phosphate biosynthesis.</text>
</comment>
<comment type="subunit">
    <text evidence="7">In the presence of PdxS, forms a dodecamer of heterodimers. Only shows activity in the heterodimer.</text>
</comment>
<reference evidence="8" key="1">
    <citation type="submission" date="2022-09" db="EMBL/GenBank/DDBJ databases">
        <title>Aerococcus urinae taxonomy study.</title>
        <authorList>
            <person name="Christensen J."/>
            <person name="Senneby E."/>
        </authorList>
    </citation>
    <scope>NUCLEOTIDE SEQUENCE</scope>
    <source>
        <strain evidence="8">NLD-066-U95</strain>
    </source>
</reference>
<comment type="caution">
    <text evidence="8">The sequence shown here is derived from an EMBL/GenBank/DDBJ whole genome shotgun (WGS) entry which is preliminary data.</text>
</comment>
<protein>
    <recommendedName>
        <fullName evidence="7">Pyridoxal 5'-phosphate synthase subunit PdxT</fullName>
        <ecNumber evidence="7">4.3.3.6</ecNumber>
    </recommendedName>
    <alternativeName>
        <fullName evidence="7">Pdx2</fullName>
    </alternativeName>
    <alternativeName>
        <fullName evidence="7">Pyridoxal 5'-phosphate synthase glutaminase subunit</fullName>
        <ecNumber evidence="7">3.5.1.2</ecNumber>
    </alternativeName>
</protein>
<dbReference type="GO" id="GO:0004359">
    <property type="term" value="F:glutaminase activity"/>
    <property type="evidence" value="ECO:0007669"/>
    <property type="project" value="UniProtKB-EC"/>
</dbReference>
<comment type="function">
    <text evidence="7">Catalyzes the hydrolysis of glutamine to glutamate and ammonia as part of the biosynthesis of pyridoxal 5'-phosphate. The resulting ammonia molecule is channeled to the active site of PdxS.</text>
</comment>
<proteinExistence type="inferred from homology"/>
<keyword evidence="2 7" id="KW-0378">Hydrolase</keyword>
<keyword evidence="3 7" id="KW-0663">Pyridoxal phosphate</keyword>
<keyword evidence="5 7" id="KW-0456">Lyase</keyword>
<dbReference type="Gene3D" id="3.40.50.880">
    <property type="match status" value="1"/>
</dbReference>
<dbReference type="HAMAP" id="MF_01615">
    <property type="entry name" value="PdxT"/>
    <property type="match status" value="1"/>
</dbReference>
<evidence type="ECO:0000313" key="9">
    <source>
        <dbReference type="Proteomes" id="UP001069145"/>
    </source>
</evidence>
<comment type="catalytic activity">
    <reaction evidence="7">
        <text>aldehydo-D-ribose 5-phosphate + D-glyceraldehyde 3-phosphate + L-glutamine = pyridoxal 5'-phosphate + L-glutamate + phosphate + 3 H2O + H(+)</text>
        <dbReference type="Rhea" id="RHEA:31507"/>
        <dbReference type="ChEBI" id="CHEBI:15377"/>
        <dbReference type="ChEBI" id="CHEBI:15378"/>
        <dbReference type="ChEBI" id="CHEBI:29985"/>
        <dbReference type="ChEBI" id="CHEBI:43474"/>
        <dbReference type="ChEBI" id="CHEBI:58273"/>
        <dbReference type="ChEBI" id="CHEBI:58359"/>
        <dbReference type="ChEBI" id="CHEBI:59776"/>
        <dbReference type="ChEBI" id="CHEBI:597326"/>
        <dbReference type="EC" id="4.3.3.6"/>
    </reaction>
</comment>
<evidence type="ECO:0000256" key="3">
    <source>
        <dbReference type="ARBA" id="ARBA00022898"/>
    </source>
</evidence>
<feature type="active site" description="Nucleophile" evidence="7">
    <location>
        <position position="78"/>
    </location>
</feature>
<dbReference type="EMBL" id="JAOTML010000011">
    <property type="protein sequence ID" value="MCY3054036.1"/>
    <property type="molecule type" value="Genomic_DNA"/>
</dbReference>
<dbReference type="PANTHER" id="PTHR31559">
    <property type="entry name" value="PYRIDOXAL 5'-PHOSPHATE SYNTHASE SUBUNIT SNO"/>
    <property type="match status" value="1"/>
</dbReference>
<evidence type="ECO:0000256" key="1">
    <source>
        <dbReference type="ARBA" id="ARBA00008345"/>
    </source>
</evidence>
<gene>
    <name evidence="7 8" type="primary">pdxT</name>
    <name evidence="8" type="ORF">ODY43_08595</name>
</gene>
<evidence type="ECO:0000256" key="7">
    <source>
        <dbReference type="HAMAP-Rule" id="MF_01615"/>
    </source>
</evidence>
<accession>A0ABT4C6H4</accession>
<comment type="similarity">
    <text evidence="1 7">Belongs to the glutaminase PdxT/SNO family.</text>
</comment>
<dbReference type="PROSITE" id="PS01236">
    <property type="entry name" value="PDXT_SNO_1"/>
    <property type="match status" value="1"/>
</dbReference>
<organism evidence="8 9">
    <name type="scientific">Aerococcus urinae</name>
    <dbReference type="NCBI Taxonomy" id="1376"/>
    <lineage>
        <taxon>Bacteria</taxon>
        <taxon>Bacillati</taxon>
        <taxon>Bacillota</taxon>
        <taxon>Bacilli</taxon>
        <taxon>Lactobacillales</taxon>
        <taxon>Aerococcaceae</taxon>
        <taxon>Aerococcus</taxon>
    </lineage>
</organism>
<dbReference type="PROSITE" id="PS51274">
    <property type="entry name" value="GATASE_COBBQ"/>
    <property type="match status" value="1"/>
</dbReference>
<feature type="active site" description="Charge relay system" evidence="7">
    <location>
        <position position="170"/>
    </location>
</feature>